<dbReference type="EMBL" id="AMZH03001500">
    <property type="protein sequence ID" value="RRT79080.1"/>
    <property type="molecule type" value="Genomic_DNA"/>
</dbReference>
<dbReference type="InterPro" id="IPR044210">
    <property type="entry name" value="Tfc3-like"/>
</dbReference>
<evidence type="ECO:0000313" key="3">
    <source>
        <dbReference type="Proteomes" id="UP000287651"/>
    </source>
</evidence>
<dbReference type="AlphaFoldDB" id="A0A427AS79"/>
<evidence type="ECO:0000256" key="1">
    <source>
        <dbReference type="SAM" id="MobiDB-lite"/>
    </source>
</evidence>
<sequence>MCQYAWYNSVCTIPTADRYISMVMDLGVFSHVSNCIRWYSSSSKSSEQDHHIDGDDCRPFNSKRKRSSKDGSPKYDLEQNESLRTAVMLFMLACCFYRRLVMQYARHRAMLGARFYRVDWTSLSDLPALPSTCARRMAVLNANIHTRRSIMRLCNLLGERYATYLEKIRIVKEPVTTQNLSLTHDESISESNCQQYFWDNFDDPDVRIAVDEVLRCKRSATFQYAKRLGTRQGKEWPDIPPIDGKNSDIQEFSQPALKDQNIISECGGNESQKPILRRKKVNVLSTRPSRLRSYHSRRNLVKIWNSRYIFMKRKVYESLAVANAVELLKLVFLSTSATTEVQSSLVATLQLYSEHDIFAAFNYLKEKNFMVKFSISPCMPKEGIGETDEPVEHDKLDGNKATSFSPEFFKSVHSAVCQAGEQGLNMKELSEAMDIRGGQFTEVVVDALEFFQLVIKVYSFSTFQL</sequence>
<dbReference type="GO" id="GO:0003677">
    <property type="term" value="F:DNA binding"/>
    <property type="evidence" value="ECO:0007669"/>
    <property type="project" value="InterPro"/>
</dbReference>
<proteinExistence type="predicted"/>
<dbReference type="GO" id="GO:0000127">
    <property type="term" value="C:transcription factor TFIIIC complex"/>
    <property type="evidence" value="ECO:0007669"/>
    <property type="project" value="InterPro"/>
</dbReference>
<dbReference type="GO" id="GO:0042791">
    <property type="term" value="P:5S class rRNA transcription by RNA polymerase III"/>
    <property type="evidence" value="ECO:0007669"/>
    <property type="project" value="TreeGrafter"/>
</dbReference>
<dbReference type="PANTHER" id="PTHR15180">
    <property type="entry name" value="GENERAL TRANSCRIPTION FACTOR 3C POLYPEPTIDE 1"/>
    <property type="match status" value="1"/>
</dbReference>
<dbReference type="PANTHER" id="PTHR15180:SF1">
    <property type="entry name" value="GENERAL TRANSCRIPTION FACTOR 3C POLYPEPTIDE 1"/>
    <property type="match status" value="1"/>
</dbReference>
<accession>A0A427AS79</accession>
<comment type="caution">
    <text evidence="2">The sequence shown here is derived from an EMBL/GenBank/DDBJ whole genome shotgun (WGS) entry which is preliminary data.</text>
</comment>
<reference evidence="2 3" key="1">
    <citation type="journal article" date="2014" name="Agronomy (Basel)">
        <title>A Draft Genome Sequence for Ensete ventricosum, the Drought-Tolerant Tree Against Hunger.</title>
        <authorList>
            <person name="Harrison J."/>
            <person name="Moore K.A."/>
            <person name="Paszkiewicz K."/>
            <person name="Jones T."/>
            <person name="Grant M."/>
            <person name="Ambacheew D."/>
            <person name="Muzemil S."/>
            <person name="Studholme D.J."/>
        </authorList>
    </citation>
    <scope>NUCLEOTIDE SEQUENCE [LARGE SCALE GENOMIC DNA]</scope>
</reference>
<dbReference type="GO" id="GO:0006384">
    <property type="term" value="P:transcription initiation at RNA polymerase III promoter"/>
    <property type="evidence" value="ECO:0007669"/>
    <property type="project" value="InterPro"/>
</dbReference>
<name>A0A427AS79_ENSVE</name>
<feature type="region of interest" description="Disordered" evidence="1">
    <location>
        <begin position="45"/>
        <end position="76"/>
    </location>
</feature>
<evidence type="ECO:0008006" key="4">
    <source>
        <dbReference type="Google" id="ProtNLM"/>
    </source>
</evidence>
<gene>
    <name evidence="2" type="ORF">B296_00026010</name>
</gene>
<feature type="compositionally biased region" description="Basic and acidic residues" evidence="1">
    <location>
        <begin position="46"/>
        <end position="58"/>
    </location>
</feature>
<organism evidence="2 3">
    <name type="scientific">Ensete ventricosum</name>
    <name type="common">Abyssinian banana</name>
    <name type="synonym">Musa ensete</name>
    <dbReference type="NCBI Taxonomy" id="4639"/>
    <lineage>
        <taxon>Eukaryota</taxon>
        <taxon>Viridiplantae</taxon>
        <taxon>Streptophyta</taxon>
        <taxon>Embryophyta</taxon>
        <taxon>Tracheophyta</taxon>
        <taxon>Spermatophyta</taxon>
        <taxon>Magnoliopsida</taxon>
        <taxon>Liliopsida</taxon>
        <taxon>Zingiberales</taxon>
        <taxon>Musaceae</taxon>
        <taxon>Ensete</taxon>
    </lineage>
</organism>
<evidence type="ECO:0000313" key="2">
    <source>
        <dbReference type="EMBL" id="RRT79080.1"/>
    </source>
</evidence>
<protein>
    <recommendedName>
        <fullName evidence="4">B-block binding subunit of TFIIIC domain-containing protein</fullName>
    </recommendedName>
</protein>
<dbReference type="Proteomes" id="UP000287651">
    <property type="component" value="Unassembled WGS sequence"/>
</dbReference>